<dbReference type="PROSITE" id="PS50887">
    <property type="entry name" value="GGDEF"/>
    <property type="match status" value="1"/>
</dbReference>
<dbReference type="Pfam" id="PF00990">
    <property type="entry name" value="GGDEF"/>
    <property type="match status" value="1"/>
</dbReference>
<feature type="domain" description="PAS" evidence="2">
    <location>
        <begin position="328"/>
        <end position="398"/>
    </location>
</feature>
<protein>
    <recommendedName>
        <fullName evidence="7">Diguanylate cyclase</fullName>
    </recommendedName>
</protein>
<dbReference type="PANTHER" id="PTHR44757">
    <property type="entry name" value="DIGUANYLATE CYCLASE DGCP"/>
    <property type="match status" value="1"/>
</dbReference>
<feature type="domain" description="PAC" evidence="3">
    <location>
        <begin position="529"/>
        <end position="582"/>
    </location>
</feature>
<feature type="domain" description="PAC" evidence="3">
    <location>
        <begin position="400"/>
        <end position="451"/>
    </location>
</feature>
<dbReference type="PROSITE" id="PS50112">
    <property type="entry name" value="PAS"/>
    <property type="match status" value="2"/>
</dbReference>
<feature type="transmembrane region" description="Helical" evidence="1">
    <location>
        <begin position="290"/>
        <end position="312"/>
    </location>
</feature>
<keyword evidence="1" id="KW-0812">Transmembrane</keyword>
<dbReference type="CDD" id="cd01949">
    <property type="entry name" value="GGDEF"/>
    <property type="match status" value="1"/>
</dbReference>
<sequence>MQSVRQFFSHRLVWLALVVSLGIGALFARAIWTIRSDEWNYATQTNANLASALEHNLSWTLRTLDDTLRGVVTELERADLDRLAPALRKRLLFDTTLRVPGVGSVLVIDAQGLVRYDSEGRGTDTASGAPRSFADRDYFKAFAAGQHDGVFIGTPVPSRLTGLYILPVAHAWKTPDGAFAGVVVGAIQLGYLKELFGTLDLGPNSGVNLFHADGTVIVRFPYGDADVGTSLSGSENMRQFQSAPEGVTMGRASIDGVERLYAWRHVSGYPLILNVAQSTDALRAQWYRNALVLGGFALFLMVASVGLAGLFVRELVRRQQADAQLRDAERDLRTILHSLPSLVSYWDMGLRNRYANSAYLDWFGHTPEQLRGMHIRDLLGPEQFAISEPFLRHALMGERQIFERTYPDRKGRLRHVIVSYVPDREANEVRGVFVQVTDITDRKRMEDELFEEKELVRLTLQSIGDAVVCVDERGHITYLNPVAERLTGWQGFDAADRPVDEVLQVRQPDGSVLAAGPLRRALEEGVSVEPTRGIVLGREDSVRYVVEESASPILDRHGHIKGAVAVLRDVTDAVAMAERMEHLAQYDALTDLPNRVLLQDRARQAMAQARRDGKTLAVVYLDLDGFKAVNDTRGHEVGDQLLVQFARRLAAAVRQSDTVCRQGGDEFVLLLPGLESAELLGAVAAKLLAVCDELFELPGGTVRVGLSAGVSLFPQHGQTLDELSRHADAAMYAAKQAGRQQVRVYVGEGQSPALLAQAQNRNEPDPGVMI</sequence>
<gene>
    <name evidence="5" type="ORF">GCM10023090_26360</name>
</gene>
<feature type="domain" description="PAS" evidence="2">
    <location>
        <begin position="452"/>
        <end position="525"/>
    </location>
</feature>
<organism evidence="5 6">
    <name type="scientific">Acidovorax lacteus</name>
    <dbReference type="NCBI Taxonomy" id="1924988"/>
    <lineage>
        <taxon>Bacteria</taxon>
        <taxon>Pseudomonadati</taxon>
        <taxon>Pseudomonadota</taxon>
        <taxon>Betaproteobacteria</taxon>
        <taxon>Burkholderiales</taxon>
        <taxon>Comamonadaceae</taxon>
        <taxon>Acidovorax</taxon>
    </lineage>
</organism>
<dbReference type="Gene3D" id="3.30.70.270">
    <property type="match status" value="1"/>
</dbReference>
<dbReference type="InterPro" id="IPR054327">
    <property type="entry name" value="His-kinase-like_sensor"/>
</dbReference>
<reference evidence="6" key="1">
    <citation type="journal article" date="2019" name="Int. J. Syst. Evol. Microbiol.">
        <title>The Global Catalogue of Microorganisms (GCM) 10K type strain sequencing project: providing services to taxonomists for standard genome sequencing and annotation.</title>
        <authorList>
            <consortium name="The Broad Institute Genomics Platform"/>
            <consortium name="The Broad Institute Genome Sequencing Center for Infectious Disease"/>
            <person name="Wu L."/>
            <person name="Ma J."/>
        </authorList>
    </citation>
    <scope>NUCLEOTIDE SEQUENCE [LARGE SCALE GENOMIC DNA]</scope>
    <source>
        <strain evidence="6">JCM 31890</strain>
    </source>
</reference>
<dbReference type="NCBIfam" id="TIGR00254">
    <property type="entry name" value="GGDEF"/>
    <property type="match status" value="1"/>
</dbReference>
<dbReference type="InterPro" id="IPR000160">
    <property type="entry name" value="GGDEF_dom"/>
</dbReference>
<evidence type="ECO:0000313" key="6">
    <source>
        <dbReference type="Proteomes" id="UP001501788"/>
    </source>
</evidence>
<dbReference type="NCBIfam" id="TIGR00229">
    <property type="entry name" value="sensory_box"/>
    <property type="match status" value="2"/>
</dbReference>
<evidence type="ECO:0008006" key="7">
    <source>
        <dbReference type="Google" id="ProtNLM"/>
    </source>
</evidence>
<dbReference type="SUPFAM" id="SSF55073">
    <property type="entry name" value="Nucleotide cyclase"/>
    <property type="match status" value="1"/>
</dbReference>
<dbReference type="InterPro" id="IPR000700">
    <property type="entry name" value="PAS-assoc_C"/>
</dbReference>
<dbReference type="CDD" id="cd12915">
    <property type="entry name" value="PDC2_DGC_like"/>
    <property type="match status" value="1"/>
</dbReference>
<dbReference type="SMART" id="SM00091">
    <property type="entry name" value="PAS"/>
    <property type="match status" value="2"/>
</dbReference>
<dbReference type="EMBL" id="BAABEX010000029">
    <property type="protein sequence ID" value="GAA4428089.1"/>
    <property type="molecule type" value="Genomic_DNA"/>
</dbReference>
<dbReference type="Pfam" id="PF08448">
    <property type="entry name" value="PAS_4"/>
    <property type="match status" value="2"/>
</dbReference>
<dbReference type="PANTHER" id="PTHR44757:SF4">
    <property type="entry name" value="DIGUANYLATE CYCLASE DGCE-RELATED"/>
    <property type="match status" value="1"/>
</dbReference>
<evidence type="ECO:0000313" key="5">
    <source>
        <dbReference type="EMBL" id="GAA4428089.1"/>
    </source>
</evidence>
<dbReference type="Pfam" id="PF22588">
    <property type="entry name" value="dCache_1_like"/>
    <property type="match status" value="1"/>
</dbReference>
<feature type="domain" description="GGDEF" evidence="4">
    <location>
        <begin position="614"/>
        <end position="747"/>
    </location>
</feature>
<dbReference type="InterPro" id="IPR029787">
    <property type="entry name" value="Nucleotide_cyclase"/>
</dbReference>
<evidence type="ECO:0000259" key="2">
    <source>
        <dbReference type="PROSITE" id="PS50112"/>
    </source>
</evidence>
<dbReference type="Gene3D" id="3.30.450.20">
    <property type="entry name" value="PAS domain"/>
    <property type="match status" value="4"/>
</dbReference>
<dbReference type="InterPro" id="IPR043128">
    <property type="entry name" value="Rev_trsase/Diguanyl_cyclase"/>
</dbReference>
<dbReference type="InterPro" id="IPR001610">
    <property type="entry name" value="PAC"/>
</dbReference>
<evidence type="ECO:0000259" key="3">
    <source>
        <dbReference type="PROSITE" id="PS50113"/>
    </source>
</evidence>
<dbReference type="Proteomes" id="UP001501788">
    <property type="component" value="Unassembled WGS sequence"/>
</dbReference>
<keyword evidence="1" id="KW-0472">Membrane</keyword>
<evidence type="ECO:0000259" key="4">
    <source>
        <dbReference type="PROSITE" id="PS50887"/>
    </source>
</evidence>
<name>A0ABP8LEC1_9BURK</name>
<dbReference type="CDD" id="cd12914">
    <property type="entry name" value="PDC1_DGC_like"/>
    <property type="match status" value="1"/>
</dbReference>
<dbReference type="SMART" id="SM00086">
    <property type="entry name" value="PAC"/>
    <property type="match status" value="2"/>
</dbReference>
<comment type="caution">
    <text evidence="5">The sequence shown here is derived from an EMBL/GenBank/DDBJ whole genome shotgun (WGS) entry which is preliminary data.</text>
</comment>
<dbReference type="SUPFAM" id="SSF55785">
    <property type="entry name" value="PYP-like sensor domain (PAS domain)"/>
    <property type="match status" value="2"/>
</dbReference>
<proteinExistence type="predicted"/>
<keyword evidence="1" id="KW-1133">Transmembrane helix</keyword>
<evidence type="ECO:0000256" key="1">
    <source>
        <dbReference type="SAM" id="Phobius"/>
    </source>
</evidence>
<accession>A0ABP8LEC1</accession>
<dbReference type="CDD" id="cd00130">
    <property type="entry name" value="PAS"/>
    <property type="match status" value="2"/>
</dbReference>
<dbReference type="RefSeq" id="WP_345066039.1">
    <property type="nucleotide sequence ID" value="NZ_BAABEX010000029.1"/>
</dbReference>
<feature type="transmembrane region" description="Helical" evidence="1">
    <location>
        <begin position="12"/>
        <end position="32"/>
    </location>
</feature>
<dbReference type="SMART" id="SM00267">
    <property type="entry name" value="GGDEF"/>
    <property type="match status" value="1"/>
</dbReference>
<dbReference type="InterPro" id="IPR052155">
    <property type="entry name" value="Biofilm_reg_signaling"/>
</dbReference>
<dbReference type="InterPro" id="IPR013656">
    <property type="entry name" value="PAS_4"/>
</dbReference>
<dbReference type="InterPro" id="IPR035965">
    <property type="entry name" value="PAS-like_dom_sf"/>
</dbReference>
<dbReference type="InterPro" id="IPR000014">
    <property type="entry name" value="PAS"/>
</dbReference>
<dbReference type="PROSITE" id="PS50113">
    <property type="entry name" value="PAC"/>
    <property type="match status" value="2"/>
</dbReference>
<keyword evidence="6" id="KW-1185">Reference proteome</keyword>